<dbReference type="CDD" id="cd01644">
    <property type="entry name" value="RT_pepA17"/>
    <property type="match status" value="1"/>
</dbReference>
<evidence type="ECO:0000313" key="1">
    <source>
        <dbReference type="EMBL" id="CAH2004052.1"/>
    </source>
</evidence>
<evidence type="ECO:0000313" key="2">
    <source>
        <dbReference type="Proteomes" id="UP001152888"/>
    </source>
</evidence>
<reference evidence="1" key="1">
    <citation type="submission" date="2022-03" db="EMBL/GenBank/DDBJ databases">
        <authorList>
            <person name="Sayadi A."/>
        </authorList>
    </citation>
    <scope>NUCLEOTIDE SEQUENCE</scope>
</reference>
<comment type="caution">
    <text evidence="1">The sequence shown here is derived from an EMBL/GenBank/DDBJ whole genome shotgun (WGS) entry which is preliminary data.</text>
</comment>
<keyword evidence="2" id="KW-1185">Reference proteome</keyword>
<dbReference type="OrthoDB" id="8194935at2759"/>
<name>A0A9P0M090_ACAOB</name>
<dbReference type="AlphaFoldDB" id="A0A9P0M090"/>
<accession>A0A9P0M090</accession>
<dbReference type="InterPro" id="IPR008042">
    <property type="entry name" value="Retrotrans_Pao"/>
</dbReference>
<dbReference type="Pfam" id="PF05380">
    <property type="entry name" value="Peptidase_A17"/>
    <property type="match status" value="1"/>
</dbReference>
<dbReference type="GO" id="GO:0071897">
    <property type="term" value="P:DNA biosynthetic process"/>
    <property type="evidence" value="ECO:0007669"/>
    <property type="project" value="UniProtKB-ARBA"/>
</dbReference>
<organism evidence="1 2">
    <name type="scientific">Acanthoscelides obtectus</name>
    <name type="common">Bean weevil</name>
    <name type="synonym">Bruchus obtectus</name>
    <dbReference type="NCBI Taxonomy" id="200917"/>
    <lineage>
        <taxon>Eukaryota</taxon>
        <taxon>Metazoa</taxon>
        <taxon>Ecdysozoa</taxon>
        <taxon>Arthropoda</taxon>
        <taxon>Hexapoda</taxon>
        <taxon>Insecta</taxon>
        <taxon>Pterygota</taxon>
        <taxon>Neoptera</taxon>
        <taxon>Endopterygota</taxon>
        <taxon>Coleoptera</taxon>
        <taxon>Polyphaga</taxon>
        <taxon>Cucujiformia</taxon>
        <taxon>Chrysomeloidea</taxon>
        <taxon>Chrysomelidae</taxon>
        <taxon>Bruchinae</taxon>
        <taxon>Bruchini</taxon>
        <taxon>Acanthoscelides</taxon>
    </lineage>
</organism>
<sequence>MCEEHFSKTTRRSNDGRFIVSIPFKDDISKLGDSREHAEKRFLSLERKLEANPQFKEMYKAFILEYQSLGHMTKLDGVSYSDNVYYMPHHGILRENSLTTKLRVVFDASAPSTTGYSLNNLQMLGPVVQNDLMSIILRFRTYRFVLCGDVEKMYRQVLVEKEQQCLQRILWRDDPSLPLATYELKTVTYGTKSAPYLATRCIKELSIQHQVSDPDASEIILNCFYVDDMLMGANSIDSAVKLGNDVFKILKSGGFELRKWSSNSDEILRKMNVSTLETDSLVINRTECFKALGLSWNKKSDTFNFEVSPSEDHDKVSKRSILSDISQLFDPMGLVSPCVIIAKVLLQKLWLEKIDWDSALSPELGKQWLKLKNSLMELNKIQINRKVICDDAMKVELHGFSDASAEAYGAAIYVRSIDTNGKIHVSLLCAKSRVAPLKTISIPRLELCGALILAKLIYKVVNSVKIVFDTIYCWTDSKVVLGWLKTIPNLLKTFVANRVSEIQNLETQNLCQWRHVPTKVNPADILSRGMYPKDLTVNSLWWAGPPFLLNDESEWRGNGISRDISVRFQ</sequence>
<dbReference type="PANTHER" id="PTHR47331">
    <property type="entry name" value="PHD-TYPE DOMAIN-CONTAINING PROTEIN"/>
    <property type="match status" value="1"/>
</dbReference>
<dbReference type="InterPro" id="IPR043502">
    <property type="entry name" value="DNA/RNA_pol_sf"/>
</dbReference>
<dbReference type="EMBL" id="CAKOFQ010007570">
    <property type="protein sequence ID" value="CAH2004052.1"/>
    <property type="molecule type" value="Genomic_DNA"/>
</dbReference>
<dbReference type="PANTHER" id="PTHR47331:SF5">
    <property type="entry name" value="RIBONUCLEASE H"/>
    <property type="match status" value="1"/>
</dbReference>
<dbReference type="SUPFAM" id="SSF56672">
    <property type="entry name" value="DNA/RNA polymerases"/>
    <property type="match status" value="1"/>
</dbReference>
<dbReference type="Proteomes" id="UP001152888">
    <property type="component" value="Unassembled WGS sequence"/>
</dbReference>
<gene>
    <name evidence="1" type="ORF">ACAOBT_LOCUS27769</name>
</gene>
<protein>
    <submittedName>
        <fullName evidence="1">Uncharacterized protein</fullName>
    </submittedName>
</protein>
<proteinExistence type="predicted"/>